<dbReference type="SUPFAM" id="SSF47413">
    <property type="entry name" value="lambda repressor-like DNA-binding domains"/>
    <property type="match status" value="1"/>
</dbReference>
<dbReference type="InterPro" id="IPR001387">
    <property type="entry name" value="Cro/C1-type_HTH"/>
</dbReference>
<evidence type="ECO:0000313" key="3">
    <source>
        <dbReference type="Proteomes" id="UP000193623"/>
    </source>
</evidence>
<dbReference type="SMART" id="SM00530">
    <property type="entry name" value="HTH_XRE"/>
    <property type="match status" value="1"/>
</dbReference>
<proteinExistence type="predicted"/>
<dbReference type="Pfam" id="PF01381">
    <property type="entry name" value="HTH_3"/>
    <property type="match status" value="1"/>
</dbReference>
<organism evidence="2 3">
    <name type="scientific">Pseudooctadecabacter jejudonensis</name>
    <dbReference type="NCBI Taxonomy" id="1391910"/>
    <lineage>
        <taxon>Bacteria</taxon>
        <taxon>Pseudomonadati</taxon>
        <taxon>Pseudomonadota</taxon>
        <taxon>Alphaproteobacteria</taxon>
        <taxon>Rhodobacterales</taxon>
        <taxon>Paracoccaceae</taxon>
        <taxon>Pseudooctadecabacter</taxon>
    </lineage>
</organism>
<accession>A0A1Y5TGT8</accession>
<dbReference type="EMBL" id="FWFT01000007">
    <property type="protein sequence ID" value="SLN61648.1"/>
    <property type="molecule type" value="Genomic_DNA"/>
</dbReference>
<dbReference type="CDD" id="cd00093">
    <property type="entry name" value="HTH_XRE"/>
    <property type="match status" value="1"/>
</dbReference>
<dbReference type="PROSITE" id="PS50943">
    <property type="entry name" value="HTH_CROC1"/>
    <property type="match status" value="1"/>
</dbReference>
<dbReference type="AlphaFoldDB" id="A0A1Y5TGT8"/>
<dbReference type="RefSeq" id="WP_085865652.1">
    <property type="nucleotide sequence ID" value="NZ_FWFT01000007.1"/>
</dbReference>
<reference evidence="2 3" key="1">
    <citation type="submission" date="2017-03" db="EMBL/GenBank/DDBJ databases">
        <authorList>
            <person name="Afonso C.L."/>
            <person name="Miller P.J."/>
            <person name="Scott M.A."/>
            <person name="Spackman E."/>
            <person name="Goraichik I."/>
            <person name="Dimitrov K.M."/>
            <person name="Suarez D.L."/>
            <person name="Swayne D.E."/>
        </authorList>
    </citation>
    <scope>NUCLEOTIDE SEQUENCE [LARGE SCALE GENOMIC DNA]</scope>
    <source>
        <strain evidence="2 3">CECT 8397</strain>
    </source>
</reference>
<feature type="domain" description="HTH cro/C1-type" evidence="1">
    <location>
        <begin position="16"/>
        <end position="69"/>
    </location>
</feature>
<dbReference type="GO" id="GO:0003677">
    <property type="term" value="F:DNA binding"/>
    <property type="evidence" value="ECO:0007669"/>
    <property type="project" value="InterPro"/>
</dbReference>
<sequence>MDDVQTQTSRVTAGHIRMARAGLNLTVRDLAEKAGVNKATIVRMEAGHAPRASSLNAVCQVLEEHGAAFDIEAETDRIIVKLST</sequence>
<evidence type="ECO:0000259" key="1">
    <source>
        <dbReference type="PROSITE" id="PS50943"/>
    </source>
</evidence>
<name>A0A1Y5TGT8_9RHOB</name>
<keyword evidence="3" id="KW-1185">Reference proteome</keyword>
<gene>
    <name evidence="2" type="ORF">PSJ8397_03259</name>
</gene>
<dbReference type="Proteomes" id="UP000193623">
    <property type="component" value="Unassembled WGS sequence"/>
</dbReference>
<evidence type="ECO:0000313" key="2">
    <source>
        <dbReference type="EMBL" id="SLN61648.1"/>
    </source>
</evidence>
<dbReference type="InterPro" id="IPR010982">
    <property type="entry name" value="Lambda_DNA-bd_dom_sf"/>
</dbReference>
<dbReference type="OrthoDB" id="7206663at2"/>
<protein>
    <submittedName>
        <fullName evidence="2">Helix-turn-helix protein</fullName>
    </submittedName>
</protein>
<dbReference type="Gene3D" id="1.10.260.40">
    <property type="entry name" value="lambda repressor-like DNA-binding domains"/>
    <property type="match status" value="1"/>
</dbReference>